<dbReference type="InterPro" id="IPR000917">
    <property type="entry name" value="Sulfatase_N"/>
</dbReference>
<dbReference type="PANTHER" id="PTHR42693">
    <property type="entry name" value="ARYLSULFATASE FAMILY MEMBER"/>
    <property type="match status" value="1"/>
</dbReference>
<dbReference type="InterPro" id="IPR017850">
    <property type="entry name" value="Alkaline_phosphatase_core_sf"/>
</dbReference>
<protein>
    <submittedName>
        <fullName evidence="3">Sulfatase</fullName>
    </submittedName>
</protein>
<accession>A0A160T2F1</accession>
<organism evidence="3 4">
    <name type="scientific">Candidatus Promineifilum breve</name>
    <dbReference type="NCBI Taxonomy" id="1806508"/>
    <lineage>
        <taxon>Bacteria</taxon>
        <taxon>Bacillati</taxon>
        <taxon>Chloroflexota</taxon>
        <taxon>Ardenticatenia</taxon>
        <taxon>Candidatus Promineifilales</taxon>
        <taxon>Candidatus Promineifilaceae</taxon>
        <taxon>Candidatus Promineifilum</taxon>
    </lineage>
</organism>
<keyword evidence="4" id="KW-1185">Reference proteome</keyword>
<name>A0A160T2F1_9CHLR</name>
<dbReference type="CDD" id="cd16148">
    <property type="entry name" value="sulfatase_like"/>
    <property type="match status" value="1"/>
</dbReference>
<dbReference type="GO" id="GO:0004065">
    <property type="term" value="F:arylsulfatase activity"/>
    <property type="evidence" value="ECO:0007669"/>
    <property type="project" value="TreeGrafter"/>
</dbReference>
<dbReference type="PANTHER" id="PTHR42693:SF33">
    <property type="entry name" value="ARYLSULFATASE"/>
    <property type="match status" value="1"/>
</dbReference>
<proteinExistence type="inferred from homology"/>
<dbReference type="EMBL" id="LN890655">
    <property type="protein sequence ID" value="CUS03409.2"/>
    <property type="molecule type" value="Genomic_DNA"/>
</dbReference>
<sequence length="452" mass="49892">MPVTRPNILLVVIDCLRADRAFDPDRTAQTPAMQALAERGALFTHLITANSMTIPCMTTMFSGLYPARHGVRAMVGARVADSVPLLAELLRDNGYHTYAEATGPLSRFYRLDRGFDQYEHRDGVKSAMLGQWGDDLIARFRDGHFSEPWFAYLHLWGVHRPRQILPGYDAPEYGRTQYDRAISSYDKRLGELLAALDLENTVVLLTGDHGEKVPENELESRVESLKKSLTRQQGKATGRWTRTRRKAIASIRAGWFKASRLLYSAGVVDSPLATVTGHGYHVYDSLVRVPFVMAGGPVPAGQRISRQARQVDIMPTILDLAGLGDCVPPTADGHSLLPLVHGQHLPEEPAFIETCQNTREPSSFYGVRAGGFKYAYDAANPRTPEELYDLSADPEETRNLAPTMAHKTAELRDLIAGHIAGAAAGAVDMTDELSELEMAGLADHLRKLGYVE</sequence>
<comment type="similarity">
    <text evidence="1">Belongs to the sulfatase family.</text>
</comment>
<dbReference type="KEGG" id="pbf:CFX0092_A1531"/>
<dbReference type="Pfam" id="PF00884">
    <property type="entry name" value="Sulfatase"/>
    <property type="match status" value="1"/>
</dbReference>
<dbReference type="SUPFAM" id="SSF53649">
    <property type="entry name" value="Alkaline phosphatase-like"/>
    <property type="match status" value="1"/>
</dbReference>
<evidence type="ECO:0000313" key="4">
    <source>
        <dbReference type="Proteomes" id="UP000215027"/>
    </source>
</evidence>
<dbReference type="AlphaFoldDB" id="A0A160T2F1"/>
<evidence type="ECO:0000256" key="1">
    <source>
        <dbReference type="ARBA" id="ARBA00008779"/>
    </source>
</evidence>
<dbReference type="Proteomes" id="UP000215027">
    <property type="component" value="Chromosome I"/>
</dbReference>
<dbReference type="InterPro" id="IPR050738">
    <property type="entry name" value="Sulfatase"/>
</dbReference>
<evidence type="ECO:0000259" key="2">
    <source>
        <dbReference type="Pfam" id="PF00884"/>
    </source>
</evidence>
<reference evidence="3" key="1">
    <citation type="submission" date="2016-01" db="EMBL/GenBank/DDBJ databases">
        <authorList>
            <person name="Mcilroy J.S."/>
            <person name="Karst M S."/>
            <person name="Albertsen M."/>
        </authorList>
    </citation>
    <scope>NUCLEOTIDE SEQUENCE</scope>
    <source>
        <strain evidence="3">Cfx-K</strain>
    </source>
</reference>
<feature type="domain" description="Sulfatase N-terminal" evidence="2">
    <location>
        <begin position="6"/>
        <end position="322"/>
    </location>
</feature>
<dbReference type="Gene3D" id="3.40.720.10">
    <property type="entry name" value="Alkaline Phosphatase, subunit A"/>
    <property type="match status" value="2"/>
</dbReference>
<gene>
    <name evidence="3" type="ORF">CFX0092_A1531</name>
</gene>
<evidence type="ECO:0000313" key="3">
    <source>
        <dbReference type="EMBL" id="CUS03409.2"/>
    </source>
</evidence>